<proteinExistence type="predicted"/>
<gene>
    <name evidence="2" type="ORF">LTRI10_LOCUS36922</name>
</gene>
<protein>
    <recommendedName>
        <fullName evidence="4">Transmembrane protein</fullName>
    </recommendedName>
</protein>
<feature type="transmembrane region" description="Helical" evidence="1">
    <location>
        <begin position="21"/>
        <end position="48"/>
    </location>
</feature>
<evidence type="ECO:0000313" key="3">
    <source>
        <dbReference type="Proteomes" id="UP001497516"/>
    </source>
</evidence>
<accession>A0AAV2FF01</accession>
<organism evidence="2 3">
    <name type="scientific">Linum trigynum</name>
    <dbReference type="NCBI Taxonomy" id="586398"/>
    <lineage>
        <taxon>Eukaryota</taxon>
        <taxon>Viridiplantae</taxon>
        <taxon>Streptophyta</taxon>
        <taxon>Embryophyta</taxon>
        <taxon>Tracheophyta</taxon>
        <taxon>Spermatophyta</taxon>
        <taxon>Magnoliopsida</taxon>
        <taxon>eudicotyledons</taxon>
        <taxon>Gunneridae</taxon>
        <taxon>Pentapetalae</taxon>
        <taxon>rosids</taxon>
        <taxon>fabids</taxon>
        <taxon>Malpighiales</taxon>
        <taxon>Linaceae</taxon>
        <taxon>Linum</taxon>
    </lineage>
</organism>
<evidence type="ECO:0000256" key="1">
    <source>
        <dbReference type="SAM" id="Phobius"/>
    </source>
</evidence>
<keyword evidence="1" id="KW-0812">Transmembrane</keyword>
<dbReference type="EMBL" id="OZ034819">
    <property type="protein sequence ID" value="CAL1396564.1"/>
    <property type="molecule type" value="Genomic_DNA"/>
</dbReference>
<reference evidence="2 3" key="1">
    <citation type="submission" date="2024-04" db="EMBL/GenBank/DDBJ databases">
        <authorList>
            <person name="Fracassetti M."/>
        </authorList>
    </citation>
    <scope>NUCLEOTIDE SEQUENCE [LARGE SCALE GENOMIC DNA]</scope>
</reference>
<dbReference type="AlphaFoldDB" id="A0AAV2FF01"/>
<keyword evidence="3" id="KW-1185">Reference proteome</keyword>
<evidence type="ECO:0000313" key="2">
    <source>
        <dbReference type="EMBL" id="CAL1396564.1"/>
    </source>
</evidence>
<dbReference type="Proteomes" id="UP001497516">
    <property type="component" value="Chromosome 6"/>
</dbReference>
<name>A0AAV2FF01_9ROSI</name>
<keyword evidence="1" id="KW-0472">Membrane</keyword>
<keyword evidence="1" id="KW-1133">Transmembrane helix</keyword>
<evidence type="ECO:0008006" key="4">
    <source>
        <dbReference type="Google" id="ProtNLM"/>
    </source>
</evidence>
<sequence>MHQNRKRIGRVEEKVDWGGARIFVIVAAALFTASIAIVVGAAAVLFSWSIDVAAEFGSRGWRGDKRERD</sequence>